<name>A0A8D9CE08_9VIRU</name>
<protein>
    <submittedName>
        <fullName evidence="1">Uncharacterized protein</fullName>
    </submittedName>
</protein>
<evidence type="ECO:0000313" key="1">
    <source>
        <dbReference type="EMBL" id="CAG7581780.1"/>
    </source>
</evidence>
<sequence length="113" mass="13895">MESLKWHTINGNRVFLNSFRSRIKSIGYEFIRDILDFDRKWFHTKDPNGYKYKFDIEQYDEKEFNTKQFYKEFIDCIRPHLSKSQFRDLRLASIGCDIYNREKLQKIFLYGNS</sequence>
<reference evidence="1" key="1">
    <citation type="submission" date="2021-06" db="EMBL/GenBank/DDBJ databases">
        <authorList>
            <person name="Gannon L."/>
            <person name="Redgwell R T."/>
            <person name="Michniewski S."/>
            <person name="Harrison D C."/>
            <person name="Millard A."/>
        </authorList>
    </citation>
    <scope>NUCLEOTIDE SEQUENCE</scope>
</reference>
<dbReference type="EMBL" id="OU342829">
    <property type="protein sequence ID" value="CAG7581780.1"/>
    <property type="molecule type" value="Genomic_DNA"/>
</dbReference>
<gene>
    <name evidence="1" type="ORF">SLAVMIC_01026</name>
</gene>
<organism evidence="1">
    <name type="scientific">uncultured marine phage</name>
    <dbReference type="NCBI Taxonomy" id="707152"/>
    <lineage>
        <taxon>Viruses</taxon>
        <taxon>environmental samples</taxon>
    </lineage>
</organism>
<accession>A0A8D9CE08</accession>
<proteinExistence type="predicted"/>